<accession>A0ABR9XQR1</accession>
<keyword evidence="2" id="KW-0732">Signal</keyword>
<organism evidence="4 5">
    <name type="scientific">Prosthecochloris ethylica</name>
    <dbReference type="NCBI Taxonomy" id="2743976"/>
    <lineage>
        <taxon>Bacteria</taxon>
        <taxon>Pseudomonadati</taxon>
        <taxon>Chlorobiota</taxon>
        <taxon>Chlorobiia</taxon>
        <taxon>Chlorobiales</taxon>
        <taxon>Chlorobiaceae</taxon>
        <taxon>Prosthecochloris</taxon>
    </lineage>
</organism>
<dbReference type="InterPro" id="IPR058486">
    <property type="entry name" value="DUF8173"/>
</dbReference>
<evidence type="ECO:0000313" key="5">
    <source>
        <dbReference type="Proteomes" id="UP000619838"/>
    </source>
</evidence>
<feature type="transmembrane region" description="Helical" evidence="1">
    <location>
        <begin position="229"/>
        <end position="251"/>
    </location>
</feature>
<gene>
    <name evidence="4" type="ORF">INT08_03420</name>
</gene>
<protein>
    <submittedName>
        <fullName evidence="4">Polymer-forming cytoskeletal protein</fullName>
    </submittedName>
</protein>
<feature type="transmembrane region" description="Helical" evidence="1">
    <location>
        <begin position="311"/>
        <end position="329"/>
    </location>
</feature>
<name>A0ABR9XQR1_9CHLB</name>
<feature type="chain" id="PRO_5045243801" evidence="2">
    <location>
        <begin position="26"/>
        <end position="346"/>
    </location>
</feature>
<feature type="transmembrane region" description="Helical" evidence="1">
    <location>
        <begin position="187"/>
        <end position="208"/>
    </location>
</feature>
<keyword evidence="1" id="KW-0812">Transmembrane</keyword>
<keyword evidence="5" id="KW-1185">Reference proteome</keyword>
<sequence length="346" mass="36027">MHEALKIVLMAILAMSAILPAPASATAGTPDNGEWRTGTRLDIRTDETVTEHLSAAALSLNIDGVLENSSRLAGVNVRIGGIVESPAVIAAANAELSGTFLDSLTCYAANAVLSGTYDGDIEVNAAHLTITPSARINGNLQYAAAAVTGLEHATITGTVTQLQLEAAEHDILAIRREIRNIAGVTAVAVWAVSLAGLILTGMVMHYIVPGQTSAMLHTMNTMPAQATGTGFAVLLTVPVLSFLAAITLVGIPLAGLALTAYGASLYLSQAYAGLWLGRKIFRRASGSHILLPLVTGTLVIWLTGLVPLIGWLVNLFLLTLALGALWITLHDSVQSRREPTASGSAE</sequence>
<evidence type="ECO:0000256" key="1">
    <source>
        <dbReference type="SAM" id="Phobius"/>
    </source>
</evidence>
<dbReference type="EMBL" id="JADGII010000004">
    <property type="protein sequence ID" value="MBF0636232.1"/>
    <property type="molecule type" value="Genomic_DNA"/>
</dbReference>
<feature type="domain" description="DUF8173" evidence="3">
    <location>
        <begin position="187"/>
        <end position="327"/>
    </location>
</feature>
<dbReference type="Proteomes" id="UP000619838">
    <property type="component" value="Unassembled WGS sequence"/>
</dbReference>
<evidence type="ECO:0000313" key="4">
    <source>
        <dbReference type="EMBL" id="MBF0636232.1"/>
    </source>
</evidence>
<dbReference type="RefSeq" id="WP_114607238.1">
    <property type="nucleotide sequence ID" value="NZ_JABVZQ010000001.1"/>
</dbReference>
<feature type="transmembrane region" description="Helical" evidence="1">
    <location>
        <begin position="257"/>
        <end position="277"/>
    </location>
</feature>
<evidence type="ECO:0000259" key="3">
    <source>
        <dbReference type="Pfam" id="PF26514"/>
    </source>
</evidence>
<reference evidence="4 5" key="1">
    <citation type="journal article" date="2020" name="Microorganisms">
        <title>Simultaneous Genome Sequencing of Prosthecochloris ethylica and Desulfuromonas acetoxidans within a Syntrophic Mixture Reveals Unique Pili and Protein Interactions.</title>
        <authorList>
            <person name="Kyndt J.A."/>
            <person name="Van Beeumen J.J."/>
            <person name="Meyer T.E."/>
        </authorList>
    </citation>
    <scope>NUCLEOTIDE SEQUENCE [LARGE SCALE GENOMIC DNA]</scope>
    <source>
        <strain evidence="4 5">N3</strain>
    </source>
</reference>
<feature type="transmembrane region" description="Helical" evidence="1">
    <location>
        <begin position="289"/>
        <end position="305"/>
    </location>
</feature>
<feature type="signal peptide" evidence="2">
    <location>
        <begin position="1"/>
        <end position="25"/>
    </location>
</feature>
<evidence type="ECO:0000256" key="2">
    <source>
        <dbReference type="SAM" id="SignalP"/>
    </source>
</evidence>
<keyword evidence="1" id="KW-1133">Transmembrane helix</keyword>
<comment type="caution">
    <text evidence="4">The sequence shown here is derived from an EMBL/GenBank/DDBJ whole genome shotgun (WGS) entry which is preliminary data.</text>
</comment>
<proteinExistence type="predicted"/>
<dbReference type="Pfam" id="PF26514">
    <property type="entry name" value="DUF8173"/>
    <property type="match status" value="1"/>
</dbReference>
<keyword evidence="1" id="KW-0472">Membrane</keyword>